<dbReference type="EMBL" id="BAABUJ010000051">
    <property type="protein sequence ID" value="GAA5805814.1"/>
    <property type="molecule type" value="Genomic_DNA"/>
</dbReference>
<evidence type="ECO:0000256" key="1">
    <source>
        <dbReference type="SAM" id="MobiDB-lite"/>
    </source>
</evidence>
<feature type="compositionally biased region" description="Acidic residues" evidence="1">
    <location>
        <begin position="208"/>
        <end position="219"/>
    </location>
</feature>
<dbReference type="InterPro" id="IPR050645">
    <property type="entry name" value="Histidine_acid_phosphatase"/>
</dbReference>
<dbReference type="InterPro" id="IPR019129">
    <property type="entry name" value="Folate-sensitive_fs_Fra10Ac1"/>
</dbReference>
<dbReference type="Pfam" id="PF09725">
    <property type="entry name" value="Fra10Ac1"/>
    <property type="match status" value="1"/>
</dbReference>
<comment type="caution">
    <text evidence="2">The sequence shown here is derived from an EMBL/GenBank/DDBJ whole genome shotgun (WGS) entry which is preliminary data.</text>
</comment>
<keyword evidence="3" id="KW-1185">Reference proteome</keyword>
<organism evidence="2 3">
    <name type="scientific">Helicostylum pulchrum</name>
    <dbReference type="NCBI Taxonomy" id="562976"/>
    <lineage>
        <taxon>Eukaryota</taxon>
        <taxon>Fungi</taxon>
        <taxon>Fungi incertae sedis</taxon>
        <taxon>Mucoromycota</taxon>
        <taxon>Mucoromycotina</taxon>
        <taxon>Mucoromycetes</taxon>
        <taxon>Mucorales</taxon>
        <taxon>Mucorineae</taxon>
        <taxon>Mucoraceae</taxon>
        <taxon>Helicostylum</taxon>
    </lineage>
</organism>
<evidence type="ECO:0008006" key="4">
    <source>
        <dbReference type="Google" id="ProtNLM"/>
    </source>
</evidence>
<feature type="region of interest" description="Disordered" evidence="1">
    <location>
        <begin position="174"/>
        <end position="255"/>
    </location>
</feature>
<feature type="compositionally biased region" description="Acidic residues" evidence="1">
    <location>
        <begin position="244"/>
        <end position="255"/>
    </location>
</feature>
<sequence>MSSNKRPLSKCFENNLRGTDAYTRHKKLIKDYVQHYGLKPQSKIPSEYKTERDILYENHKFIREDNERSSTWEQRVAKKYYDKLFKEYAICELKLYKQGKIALRWRVEKEVVSGKGQFTCGSTLCESTDELKSWEVNFGYMEDGEKKNELVKVRLCLDCSHKLNYKTQMRLAETLKSREKGRQTKRTKRGKSCSDDDEKKKGPSSSSENEEEEEEDGDEEKAKKQAKSVWSQPLEQKDEKSKEEEYEDYFADLLQ</sequence>
<reference evidence="2 3" key="1">
    <citation type="submission" date="2024-04" db="EMBL/GenBank/DDBJ databases">
        <title>genome sequences of Mucor flavus KT1a and Helicostylum pulchrum KT1b strains isolation_sourced from the surface of a dry-aged beef.</title>
        <authorList>
            <person name="Toyotome T."/>
            <person name="Hosono M."/>
            <person name="Torimaru M."/>
            <person name="Fukuda K."/>
            <person name="Mikami N."/>
        </authorList>
    </citation>
    <scope>NUCLEOTIDE SEQUENCE [LARGE SCALE GENOMIC DNA]</scope>
    <source>
        <strain evidence="2 3">KT1b</strain>
    </source>
</reference>
<proteinExistence type="predicted"/>
<accession>A0ABP9YFS4</accession>
<protein>
    <recommendedName>
        <fullName evidence="4">Protein FRA10AC1</fullName>
    </recommendedName>
</protein>
<evidence type="ECO:0000313" key="2">
    <source>
        <dbReference type="EMBL" id="GAA5805814.1"/>
    </source>
</evidence>
<feature type="compositionally biased region" description="Basic and acidic residues" evidence="1">
    <location>
        <begin position="192"/>
        <end position="201"/>
    </location>
</feature>
<gene>
    <name evidence="2" type="ORF">HPULCUR_011340</name>
</gene>
<dbReference type="Proteomes" id="UP001476247">
    <property type="component" value="Unassembled WGS sequence"/>
</dbReference>
<dbReference type="PANTHER" id="PTHR11567">
    <property type="entry name" value="ACID PHOSPHATASE-RELATED"/>
    <property type="match status" value="1"/>
</dbReference>
<name>A0ABP9YFS4_9FUNG</name>
<evidence type="ECO:0000313" key="3">
    <source>
        <dbReference type="Proteomes" id="UP001476247"/>
    </source>
</evidence>
<dbReference type="PANTHER" id="PTHR11567:SF25">
    <property type="entry name" value="PROTEIN FRA10AC1"/>
    <property type="match status" value="1"/>
</dbReference>